<dbReference type="EC" id="3.5.1.87" evidence="5"/>
<dbReference type="InterPro" id="IPR011650">
    <property type="entry name" value="Peptidase_M20_dimer"/>
</dbReference>
<comment type="similarity">
    <text evidence="1">Belongs to the peptidase M20 family.</text>
</comment>
<feature type="binding site" evidence="3">
    <location>
        <position position="380"/>
    </location>
    <ligand>
        <name>Zn(2+)</name>
        <dbReference type="ChEBI" id="CHEBI:29105"/>
        <label>2</label>
    </ligand>
</feature>
<reference evidence="5" key="1">
    <citation type="submission" date="2019-11" db="EMBL/GenBank/DDBJ databases">
        <authorList>
            <person name="Feng L."/>
        </authorList>
    </citation>
    <scope>NUCLEOTIDE SEQUENCE</scope>
    <source>
        <strain evidence="5">AundefinedLFYP135</strain>
    </source>
</reference>
<accession>A0A6N2TTC2</accession>
<evidence type="ECO:0000256" key="1">
    <source>
        <dbReference type="ARBA" id="ARBA00006153"/>
    </source>
</evidence>
<name>A0A6N2TTC2_9FIRM</name>
<dbReference type="InterPro" id="IPR036264">
    <property type="entry name" value="Bact_exopeptidase_dim_dom"/>
</dbReference>
<feature type="binding site" evidence="3">
    <location>
        <position position="79"/>
    </location>
    <ligand>
        <name>Zn(2+)</name>
        <dbReference type="ChEBI" id="CHEBI:29105"/>
        <label>1</label>
    </ligand>
</feature>
<dbReference type="Pfam" id="PF07687">
    <property type="entry name" value="M20_dimer"/>
    <property type="match status" value="1"/>
</dbReference>
<feature type="domain" description="Peptidase M20 dimerisation" evidence="4">
    <location>
        <begin position="209"/>
        <end position="311"/>
    </location>
</feature>
<evidence type="ECO:0000256" key="3">
    <source>
        <dbReference type="PIRSR" id="PIRSR001235-1"/>
    </source>
</evidence>
<gene>
    <name evidence="5" type="primary">amaB_2</name>
    <name evidence="5" type="ORF">AULFYP135_01568</name>
</gene>
<dbReference type="PANTHER" id="PTHR32494:SF5">
    <property type="entry name" value="ALLANTOATE AMIDOHYDROLASE"/>
    <property type="match status" value="1"/>
</dbReference>
<protein>
    <submittedName>
        <fullName evidence="5">N-carbamoyl-L-amino acid hydrolase</fullName>
        <ecNumber evidence="5">3.5.1.87</ecNumber>
    </submittedName>
</protein>
<proteinExistence type="inferred from homology"/>
<evidence type="ECO:0000259" key="4">
    <source>
        <dbReference type="Pfam" id="PF07687"/>
    </source>
</evidence>
<feature type="binding site" evidence="3">
    <location>
        <position position="90"/>
    </location>
    <ligand>
        <name>Zn(2+)</name>
        <dbReference type="ChEBI" id="CHEBI:29105"/>
        <label>1</label>
    </ligand>
</feature>
<evidence type="ECO:0000256" key="2">
    <source>
        <dbReference type="ARBA" id="ARBA00022801"/>
    </source>
</evidence>
<dbReference type="GO" id="GO:0046872">
    <property type="term" value="F:metal ion binding"/>
    <property type="evidence" value="ECO:0007669"/>
    <property type="project" value="UniProtKB-KW"/>
</dbReference>
<dbReference type="PIRSF" id="PIRSF001235">
    <property type="entry name" value="Amidase_carbamoylase"/>
    <property type="match status" value="1"/>
</dbReference>
<dbReference type="Gene3D" id="3.40.630.10">
    <property type="entry name" value="Zn peptidases"/>
    <property type="match status" value="1"/>
</dbReference>
<dbReference type="CDD" id="cd03884">
    <property type="entry name" value="M20_bAS"/>
    <property type="match status" value="1"/>
</dbReference>
<dbReference type="EMBL" id="CACRSL010000003">
    <property type="protein sequence ID" value="VYT08259.1"/>
    <property type="molecule type" value="Genomic_DNA"/>
</dbReference>
<evidence type="ECO:0000313" key="5">
    <source>
        <dbReference type="EMBL" id="VYT08259.1"/>
    </source>
</evidence>
<dbReference type="InterPro" id="IPR002933">
    <property type="entry name" value="Peptidase_M20"/>
</dbReference>
<dbReference type="Gene3D" id="3.30.70.360">
    <property type="match status" value="1"/>
</dbReference>
<feature type="binding site" evidence="3">
    <location>
        <position position="90"/>
    </location>
    <ligand>
        <name>Zn(2+)</name>
        <dbReference type="ChEBI" id="CHEBI:29105"/>
        <label>2</label>
    </ligand>
</feature>
<dbReference type="Pfam" id="PF01546">
    <property type="entry name" value="Peptidase_M20"/>
    <property type="match status" value="1"/>
</dbReference>
<dbReference type="GO" id="GO:0050538">
    <property type="term" value="F:N-carbamoyl-L-amino-acid hydrolase activity"/>
    <property type="evidence" value="ECO:0007669"/>
    <property type="project" value="UniProtKB-EC"/>
</dbReference>
<dbReference type="NCBIfam" id="TIGR01879">
    <property type="entry name" value="hydantase"/>
    <property type="match status" value="1"/>
</dbReference>
<keyword evidence="3" id="KW-0862">Zinc</keyword>
<dbReference type="InterPro" id="IPR010158">
    <property type="entry name" value="Amidase_Cbmase"/>
</dbReference>
<dbReference type="AlphaFoldDB" id="A0A6N2TTC2"/>
<dbReference type="SUPFAM" id="SSF55031">
    <property type="entry name" value="Bacterial exopeptidase dimerisation domain"/>
    <property type="match status" value="1"/>
</dbReference>
<keyword evidence="3" id="KW-0479">Metal-binding</keyword>
<organism evidence="5">
    <name type="scientific">uncultured Anaerotruncus sp</name>
    <dbReference type="NCBI Taxonomy" id="905011"/>
    <lineage>
        <taxon>Bacteria</taxon>
        <taxon>Bacillati</taxon>
        <taxon>Bacillota</taxon>
        <taxon>Clostridia</taxon>
        <taxon>Eubacteriales</taxon>
        <taxon>Oscillospiraceae</taxon>
        <taxon>Anaerotruncus</taxon>
        <taxon>environmental samples</taxon>
    </lineage>
</organism>
<dbReference type="PANTHER" id="PTHR32494">
    <property type="entry name" value="ALLANTOATE DEIMINASE-RELATED"/>
    <property type="match status" value="1"/>
</dbReference>
<keyword evidence="2 5" id="KW-0378">Hydrolase</keyword>
<dbReference type="SUPFAM" id="SSF53187">
    <property type="entry name" value="Zn-dependent exopeptidases"/>
    <property type="match status" value="1"/>
</dbReference>
<dbReference type="GO" id="GO:0016813">
    <property type="term" value="F:hydrolase activity, acting on carbon-nitrogen (but not peptide) bonds, in linear amidines"/>
    <property type="evidence" value="ECO:0007669"/>
    <property type="project" value="InterPro"/>
</dbReference>
<feature type="binding site" evidence="3">
    <location>
        <position position="125"/>
    </location>
    <ligand>
        <name>Zn(2+)</name>
        <dbReference type="ChEBI" id="CHEBI:29105"/>
        <label>2</label>
    </ligand>
</feature>
<feature type="binding site" evidence="3">
    <location>
        <position position="188"/>
    </location>
    <ligand>
        <name>Zn(2+)</name>
        <dbReference type="ChEBI" id="CHEBI:29105"/>
        <label>1</label>
    </ligand>
</feature>
<comment type="cofactor">
    <cofactor evidence="3">
        <name>Zn(2+)</name>
        <dbReference type="ChEBI" id="CHEBI:29105"/>
    </cofactor>
    <text evidence="3">Binds 2 Zn(2+) ions per subunit.</text>
</comment>
<sequence>MANAERMEAQLKALSLISEQGEEGTTRLSYTPEYRKGADYIKKLMEEAGLTVREDAAGLVWGLLPGTDPDAPKLISGSHLDTVRCSGFYDGQAGIICALEAARMIKESGKPLKGDFEVVAIPMEEGARFPNLTGSKLAAGVLKEADLDLVKDTEGTTLREAMLSYGLTGKLDGVDRSKEKVKAFIELHMEQGTLLEDEGIDLGVVDGIFGCYWKTITVRGEVSHPSTPMAKRKDAGLAACRIVSDLSEHVAKNYVGKATVTCGKMDFHPGEINAIPSRAVFSVDFRSGDKKNFDELDAYLAEKIAQVEKDYRVKVEQEVFSNTPPTPNTPAIMNALTTGAKNLGLKSVVLPSGAGHDTMIFAKIWPTGMIFIPSHEGYTHSPREYTDPKNLANGADLIAEAIRILDAQ</sequence>